<dbReference type="RefSeq" id="XP_053588276.1">
    <property type="nucleotide sequence ID" value="XM_053728699.1"/>
</dbReference>
<comment type="caution">
    <text evidence="2">The sequence shown here is derived from an EMBL/GenBank/DDBJ whole genome shotgun (WGS) entry which is preliminary data.</text>
</comment>
<feature type="compositionally biased region" description="Acidic residues" evidence="1">
    <location>
        <begin position="206"/>
        <end position="217"/>
    </location>
</feature>
<dbReference type="GeneID" id="78775294"/>
<name>A0A6A5H950_CAERE</name>
<evidence type="ECO:0000256" key="1">
    <source>
        <dbReference type="SAM" id="MobiDB-lite"/>
    </source>
</evidence>
<accession>A0A6A5H950</accession>
<dbReference type="KEGG" id="crq:GCK72_011825"/>
<evidence type="ECO:0000313" key="3">
    <source>
        <dbReference type="Proteomes" id="UP000483820"/>
    </source>
</evidence>
<protein>
    <submittedName>
        <fullName evidence="2">Uncharacterized protein</fullName>
    </submittedName>
</protein>
<evidence type="ECO:0000313" key="2">
    <source>
        <dbReference type="EMBL" id="KAF1763559.1"/>
    </source>
</evidence>
<reference evidence="2 3" key="1">
    <citation type="submission" date="2019-12" db="EMBL/GenBank/DDBJ databases">
        <title>Chromosome-level assembly of the Caenorhabditis remanei genome.</title>
        <authorList>
            <person name="Teterina A.A."/>
            <person name="Willis J.H."/>
            <person name="Phillips P.C."/>
        </authorList>
    </citation>
    <scope>NUCLEOTIDE SEQUENCE [LARGE SCALE GENOMIC DNA]</scope>
    <source>
        <strain evidence="2 3">PX506</strain>
        <tissue evidence="2">Whole organism</tissue>
    </source>
</reference>
<sequence length="228" mass="25477">MIVGAAPVVATPMVQPVMVAQPVVQQPPTTVVVSNNGQKNDDYTRVFLLTSDTNGGELALKRQRLFWNELLGDWSIVLSVQWELKETKDKNEQGYERDLLPTGERERLPPRRNLLGPNGALLAPEPRPPIGLADLAGAGLALLGDERLLGPLLLRSRRGGDGDGRPPPRSSRAPHGGEPTRRIGDRERPPRTRPFSRRPGERERERDDEDELEEREPDELFLKSLEKL</sequence>
<feature type="compositionally biased region" description="Basic and acidic residues" evidence="1">
    <location>
        <begin position="90"/>
        <end position="109"/>
    </location>
</feature>
<dbReference type="EMBL" id="WUAV01000003">
    <property type="protein sequence ID" value="KAF1763559.1"/>
    <property type="molecule type" value="Genomic_DNA"/>
</dbReference>
<dbReference type="CTD" id="78775294"/>
<proteinExistence type="predicted"/>
<dbReference type="Proteomes" id="UP000483820">
    <property type="component" value="Chromosome III"/>
</dbReference>
<dbReference type="AlphaFoldDB" id="A0A6A5H950"/>
<feature type="compositionally biased region" description="Basic and acidic residues" evidence="1">
    <location>
        <begin position="218"/>
        <end position="228"/>
    </location>
</feature>
<feature type="region of interest" description="Disordered" evidence="1">
    <location>
        <begin position="154"/>
        <end position="228"/>
    </location>
</feature>
<gene>
    <name evidence="2" type="ORF">GCK72_011825</name>
</gene>
<organism evidence="2 3">
    <name type="scientific">Caenorhabditis remanei</name>
    <name type="common">Caenorhabditis vulgaris</name>
    <dbReference type="NCBI Taxonomy" id="31234"/>
    <lineage>
        <taxon>Eukaryota</taxon>
        <taxon>Metazoa</taxon>
        <taxon>Ecdysozoa</taxon>
        <taxon>Nematoda</taxon>
        <taxon>Chromadorea</taxon>
        <taxon>Rhabditida</taxon>
        <taxon>Rhabditina</taxon>
        <taxon>Rhabditomorpha</taxon>
        <taxon>Rhabditoidea</taxon>
        <taxon>Rhabditidae</taxon>
        <taxon>Peloderinae</taxon>
        <taxon>Caenorhabditis</taxon>
    </lineage>
</organism>
<feature type="region of interest" description="Disordered" evidence="1">
    <location>
        <begin position="90"/>
        <end position="124"/>
    </location>
</feature>
<feature type="compositionally biased region" description="Basic and acidic residues" evidence="1">
    <location>
        <begin position="178"/>
        <end position="190"/>
    </location>
</feature>